<evidence type="ECO:0000259" key="4">
    <source>
        <dbReference type="PROSITE" id="PS50198"/>
    </source>
</evidence>
<gene>
    <name evidence="5" type="ORF">IAA70_05265</name>
</gene>
<feature type="region of interest" description="Disordered" evidence="2">
    <location>
        <begin position="92"/>
        <end position="124"/>
    </location>
</feature>
<dbReference type="InterPro" id="IPR050245">
    <property type="entry name" value="PrsA_foldase"/>
</dbReference>
<dbReference type="InterPro" id="IPR000297">
    <property type="entry name" value="PPIase_PpiC"/>
</dbReference>
<dbReference type="EMBL" id="DVGD01000162">
    <property type="protein sequence ID" value="HIR09795.1"/>
    <property type="molecule type" value="Genomic_DNA"/>
</dbReference>
<evidence type="ECO:0000313" key="6">
    <source>
        <dbReference type="Proteomes" id="UP000824258"/>
    </source>
</evidence>
<dbReference type="Pfam" id="PF13240">
    <property type="entry name" value="Zn_Ribbon_1"/>
    <property type="match status" value="1"/>
</dbReference>
<keyword evidence="1" id="KW-0697">Rotamase</keyword>
<comment type="caution">
    <text evidence="5">The sequence shown here is derived from an EMBL/GenBank/DDBJ whole genome shotgun (WGS) entry which is preliminary data.</text>
</comment>
<dbReference type="AlphaFoldDB" id="A0A9D1A8R8"/>
<dbReference type="PANTHER" id="PTHR47245">
    <property type="entry name" value="PEPTIDYLPROLYL ISOMERASE"/>
    <property type="match status" value="1"/>
</dbReference>
<dbReference type="PANTHER" id="PTHR47245:SF2">
    <property type="entry name" value="PEPTIDYL-PROLYL CIS-TRANS ISOMERASE HP_0175-RELATED"/>
    <property type="match status" value="1"/>
</dbReference>
<evidence type="ECO:0000256" key="2">
    <source>
        <dbReference type="SAM" id="MobiDB-lite"/>
    </source>
</evidence>
<accession>A0A9D1A8R8</accession>
<dbReference type="Gene3D" id="3.10.50.40">
    <property type="match status" value="1"/>
</dbReference>
<reference evidence="5" key="1">
    <citation type="submission" date="2020-10" db="EMBL/GenBank/DDBJ databases">
        <authorList>
            <person name="Gilroy R."/>
        </authorList>
    </citation>
    <scope>NUCLEOTIDE SEQUENCE</scope>
    <source>
        <strain evidence="5">ChiHjej9B8-7071</strain>
    </source>
</reference>
<dbReference type="SUPFAM" id="SSF54534">
    <property type="entry name" value="FKBP-like"/>
    <property type="match status" value="1"/>
</dbReference>
<feature type="domain" description="PpiC" evidence="4">
    <location>
        <begin position="370"/>
        <end position="477"/>
    </location>
</feature>
<dbReference type="Proteomes" id="UP000824258">
    <property type="component" value="Unassembled WGS sequence"/>
</dbReference>
<name>A0A9D1A8R8_9FIRM</name>
<protein>
    <submittedName>
        <fullName evidence="5">Peptidylprolyl isomerase</fullName>
    </submittedName>
</protein>
<reference evidence="5" key="2">
    <citation type="journal article" date="2021" name="PeerJ">
        <title>Extensive microbial diversity within the chicken gut microbiome revealed by metagenomics and culture.</title>
        <authorList>
            <person name="Gilroy R."/>
            <person name="Ravi A."/>
            <person name="Getino M."/>
            <person name="Pursley I."/>
            <person name="Horton D.L."/>
            <person name="Alikhan N.F."/>
            <person name="Baker D."/>
            <person name="Gharbi K."/>
            <person name="Hall N."/>
            <person name="Watson M."/>
            <person name="Adriaenssens E.M."/>
            <person name="Foster-Nyarko E."/>
            <person name="Jarju S."/>
            <person name="Secka A."/>
            <person name="Antonio M."/>
            <person name="Oren A."/>
            <person name="Chaudhuri R.R."/>
            <person name="La Ragione R."/>
            <person name="Hildebrand F."/>
            <person name="Pallen M.J."/>
        </authorList>
    </citation>
    <scope>NUCLEOTIDE SEQUENCE</scope>
    <source>
        <strain evidence="5">ChiHjej9B8-7071</strain>
    </source>
</reference>
<feature type="region of interest" description="Disordered" evidence="2">
    <location>
        <begin position="22"/>
        <end position="64"/>
    </location>
</feature>
<dbReference type="SUPFAM" id="SSF109998">
    <property type="entry name" value="Triger factor/SurA peptide-binding domain-like"/>
    <property type="match status" value="1"/>
</dbReference>
<feature type="non-terminal residue" evidence="5">
    <location>
        <position position="515"/>
    </location>
</feature>
<evidence type="ECO:0000256" key="1">
    <source>
        <dbReference type="PROSITE-ProRule" id="PRU00278"/>
    </source>
</evidence>
<keyword evidence="3" id="KW-0472">Membrane</keyword>
<organism evidence="5 6">
    <name type="scientific">Candidatus Avoscillospira stercoripullorum</name>
    <dbReference type="NCBI Taxonomy" id="2840709"/>
    <lineage>
        <taxon>Bacteria</taxon>
        <taxon>Bacillati</taxon>
        <taxon>Bacillota</taxon>
        <taxon>Clostridia</taxon>
        <taxon>Eubacteriales</taxon>
        <taxon>Oscillospiraceae</taxon>
        <taxon>Oscillospiraceae incertae sedis</taxon>
        <taxon>Candidatus Avoscillospira</taxon>
    </lineage>
</organism>
<dbReference type="InterPro" id="IPR026870">
    <property type="entry name" value="Zinc_ribbon_dom"/>
</dbReference>
<dbReference type="GO" id="GO:0003755">
    <property type="term" value="F:peptidyl-prolyl cis-trans isomerase activity"/>
    <property type="evidence" value="ECO:0007669"/>
    <property type="project" value="UniProtKB-KW"/>
</dbReference>
<evidence type="ECO:0000313" key="5">
    <source>
        <dbReference type="EMBL" id="HIR09795.1"/>
    </source>
</evidence>
<proteinExistence type="predicted"/>
<feature type="transmembrane region" description="Helical" evidence="3">
    <location>
        <begin position="70"/>
        <end position="91"/>
    </location>
</feature>
<dbReference type="InterPro" id="IPR046357">
    <property type="entry name" value="PPIase_dom_sf"/>
</dbReference>
<evidence type="ECO:0000256" key="3">
    <source>
        <dbReference type="SAM" id="Phobius"/>
    </source>
</evidence>
<keyword evidence="3" id="KW-1133">Transmembrane helix</keyword>
<sequence length="515" mass="56110">MKHCKQCGAELDDEVQICPQCGADNAADAPETVTEPAPATEPNSAPEAAPAAADEAKPTDTPKRKKSMGALIALCLVAVAAVAVVLGKSAWDRSRVETPPDTTGEVSDPADAPTDSEDTTSAGGALTDATLAVTDAEAEANPLLHTNAYGYRSYSANYVTGEDGAQTYTYNNADGEAVTLSQEQVDAAMDKVIATAGSLELTNRDLLYYYDQQYYSFYSAYGSYLMYFMDTTKALDEQLDMNGAATWQQFFLDSSLQAFQQVAALYDEAMANGYELDESVQASVDSLEEDLNSIAVQSGYADAERYLDDFFGAPASLETYREYLRVNQIASGYANSLADSLTFTDQELSSYYDANAETIQTSYGIEKIDKNMVNVRHILIQPEDTESDESWAEAEAEVQRIYDEWKAGEATEESFADLATEYTQDPGSQTTGGLYEDVYPGQMVTEFNDWCFADGRAVGDSGIVKTSYGYHIMFFSGEGEGVYWKTAVDTLMRNEKVTEMLAEITARYPLTSDAS</sequence>
<feature type="compositionally biased region" description="Low complexity" evidence="2">
    <location>
        <begin position="34"/>
        <end position="53"/>
    </location>
</feature>
<dbReference type="PROSITE" id="PS50198">
    <property type="entry name" value="PPIC_PPIASE_2"/>
    <property type="match status" value="1"/>
</dbReference>
<dbReference type="InterPro" id="IPR027304">
    <property type="entry name" value="Trigger_fact/SurA_dom_sf"/>
</dbReference>
<keyword evidence="1 5" id="KW-0413">Isomerase</keyword>
<keyword evidence="3" id="KW-0812">Transmembrane</keyword>
<dbReference type="Pfam" id="PF13616">
    <property type="entry name" value="Rotamase_3"/>
    <property type="match status" value="1"/>
</dbReference>